<gene>
    <name evidence="2" type="ORF">EVAR_43505_1</name>
</gene>
<proteinExistence type="predicted"/>
<reference evidence="2 3" key="1">
    <citation type="journal article" date="2019" name="Commun. Biol.">
        <title>The bagworm genome reveals a unique fibroin gene that provides high tensile strength.</title>
        <authorList>
            <person name="Kono N."/>
            <person name="Nakamura H."/>
            <person name="Ohtoshi R."/>
            <person name="Tomita M."/>
            <person name="Numata K."/>
            <person name="Arakawa K."/>
        </authorList>
    </citation>
    <scope>NUCLEOTIDE SEQUENCE [LARGE SCALE GENOMIC DNA]</scope>
</reference>
<dbReference type="EMBL" id="BGZK01001254">
    <property type="protein sequence ID" value="GBP75599.1"/>
    <property type="molecule type" value="Genomic_DNA"/>
</dbReference>
<keyword evidence="3" id="KW-1185">Reference proteome</keyword>
<evidence type="ECO:0000313" key="2">
    <source>
        <dbReference type="EMBL" id="GBP75599.1"/>
    </source>
</evidence>
<dbReference type="AlphaFoldDB" id="A0A4C1YLT3"/>
<feature type="compositionally biased region" description="Basic and acidic residues" evidence="1">
    <location>
        <begin position="12"/>
        <end position="31"/>
    </location>
</feature>
<feature type="compositionally biased region" description="Polar residues" evidence="1">
    <location>
        <begin position="1"/>
        <end position="11"/>
    </location>
</feature>
<sequence>MNTGPGLTGNQERQRNRFTEGHSPHQSDLKHAVGNWARQARNSRTRSESPARTNAACVPAPARPQHLAHSIIIMSFDARKNVLSNYACTLTARAPLPLAPNYNLNIFAGEGVKAIAFKRSAGEREHGPRAGAGADGVSGRQWPRPVVARPLQMPDPEYA</sequence>
<evidence type="ECO:0000256" key="1">
    <source>
        <dbReference type="SAM" id="MobiDB-lite"/>
    </source>
</evidence>
<feature type="region of interest" description="Disordered" evidence="1">
    <location>
        <begin position="121"/>
        <end position="159"/>
    </location>
</feature>
<evidence type="ECO:0000313" key="3">
    <source>
        <dbReference type="Proteomes" id="UP000299102"/>
    </source>
</evidence>
<accession>A0A4C1YLT3</accession>
<feature type="region of interest" description="Disordered" evidence="1">
    <location>
        <begin position="1"/>
        <end position="56"/>
    </location>
</feature>
<comment type="caution">
    <text evidence="2">The sequence shown here is derived from an EMBL/GenBank/DDBJ whole genome shotgun (WGS) entry which is preliminary data.</text>
</comment>
<protein>
    <submittedName>
        <fullName evidence="2">Uncharacterized protein</fullName>
    </submittedName>
</protein>
<name>A0A4C1YLT3_EUMVA</name>
<organism evidence="2 3">
    <name type="scientific">Eumeta variegata</name>
    <name type="common">Bagworm moth</name>
    <name type="synonym">Eumeta japonica</name>
    <dbReference type="NCBI Taxonomy" id="151549"/>
    <lineage>
        <taxon>Eukaryota</taxon>
        <taxon>Metazoa</taxon>
        <taxon>Ecdysozoa</taxon>
        <taxon>Arthropoda</taxon>
        <taxon>Hexapoda</taxon>
        <taxon>Insecta</taxon>
        <taxon>Pterygota</taxon>
        <taxon>Neoptera</taxon>
        <taxon>Endopterygota</taxon>
        <taxon>Lepidoptera</taxon>
        <taxon>Glossata</taxon>
        <taxon>Ditrysia</taxon>
        <taxon>Tineoidea</taxon>
        <taxon>Psychidae</taxon>
        <taxon>Oiketicinae</taxon>
        <taxon>Eumeta</taxon>
    </lineage>
</organism>
<dbReference type="Proteomes" id="UP000299102">
    <property type="component" value="Unassembled WGS sequence"/>
</dbReference>